<keyword evidence="2" id="KW-1185">Reference proteome</keyword>
<dbReference type="AlphaFoldDB" id="A0A1I0H103"/>
<sequence>MDPTLPRLGWIAETTRDKPELTVYYGCDVETSERHLVEGVWDGPYEDLEFDSSNHFFGSGLLIRDNEVIATPSTGLVDRIFVGESMDSYYISNSLIEILARTDSRLDPGHNYKTQTDTIRAGINYYDHEFPILSDHLVRLRQFYFHPVVIKKDRIFVTPRASKKHFPDFEAYQATLISDLHKIASNASSLGRKKPFELYTTVSRGYDSTAVTALVSDLPIRKAFTSRSSNSAILGLLSKSWGNDDGTEIAKKLGLTVEHVDLNDSEIGQDELYFLAPTSAEPEIQLYKITKSLSLEDNPGLLFTGYHGDTVWALHPPASAMTHDIIKPGSSGLTLSEVRLKAGFIDVPVPTMYACNIVSINSLSLSDELKHWSIGGDYDRPIPRKIAEARGVLREDFGQSKKAIATLYDLPKNRMLRRKFILYLSHIHGISYASVRIKRLQDLIQYYIQMILFRLDLLTLKTKKISRPLNRHTIDTPYYMHIWSLSELVKERTKSLRKGDNRSA</sequence>
<accession>A0A1I0H103</accession>
<dbReference type="EMBL" id="FOHZ01000023">
    <property type="protein sequence ID" value="SET77375.1"/>
    <property type="molecule type" value="Genomic_DNA"/>
</dbReference>
<dbReference type="STRING" id="430453.SAMN04487962_1233"/>
<name>A0A1I0H103_9GAMM</name>
<gene>
    <name evidence="1" type="ORF">SAMN04487962_1233</name>
</gene>
<proteinExistence type="predicted"/>
<dbReference type="Proteomes" id="UP000198762">
    <property type="component" value="Unassembled WGS sequence"/>
</dbReference>
<reference evidence="2" key="1">
    <citation type="submission" date="2016-10" db="EMBL/GenBank/DDBJ databases">
        <authorList>
            <person name="Varghese N."/>
            <person name="Submissions S."/>
        </authorList>
    </citation>
    <scope>NUCLEOTIDE SEQUENCE [LARGE SCALE GENOMIC DNA]</scope>
    <source>
        <strain evidence="2">CGMCC 1.6489</strain>
    </source>
</reference>
<evidence type="ECO:0000313" key="2">
    <source>
        <dbReference type="Proteomes" id="UP000198762"/>
    </source>
</evidence>
<protein>
    <recommendedName>
        <fullName evidence="3">Asparagine synthase</fullName>
    </recommendedName>
</protein>
<evidence type="ECO:0000313" key="1">
    <source>
        <dbReference type="EMBL" id="SET77375.1"/>
    </source>
</evidence>
<organism evidence="1 2">
    <name type="scientific">Marinobacter segnicrescens</name>
    <dbReference type="NCBI Taxonomy" id="430453"/>
    <lineage>
        <taxon>Bacteria</taxon>
        <taxon>Pseudomonadati</taxon>
        <taxon>Pseudomonadota</taxon>
        <taxon>Gammaproteobacteria</taxon>
        <taxon>Pseudomonadales</taxon>
        <taxon>Marinobacteraceae</taxon>
        <taxon>Marinobacter</taxon>
    </lineage>
</organism>
<evidence type="ECO:0008006" key="3">
    <source>
        <dbReference type="Google" id="ProtNLM"/>
    </source>
</evidence>
<dbReference type="RefSeq" id="WP_218144828.1">
    <property type="nucleotide sequence ID" value="NZ_FOHZ01000023.1"/>
</dbReference>